<dbReference type="AlphaFoldDB" id="A0A3M6UPW3"/>
<keyword evidence="2 7" id="KW-0732">Signal</keyword>
<dbReference type="SUPFAM" id="SSF57184">
    <property type="entry name" value="Growth factor receptor domain"/>
    <property type="match status" value="3"/>
</dbReference>
<evidence type="ECO:0000313" key="9">
    <source>
        <dbReference type="EMBL" id="RMX55706.1"/>
    </source>
</evidence>
<dbReference type="FunFam" id="2.10.25.10:FF:000426">
    <property type="entry name" value="Vitamin K-dependent protein S"/>
    <property type="match status" value="1"/>
</dbReference>
<dbReference type="GO" id="GO:0005509">
    <property type="term" value="F:calcium ion binding"/>
    <property type="evidence" value="ECO:0007669"/>
    <property type="project" value="InterPro"/>
</dbReference>
<evidence type="ECO:0000259" key="8">
    <source>
        <dbReference type="PROSITE" id="PS50026"/>
    </source>
</evidence>
<dbReference type="InterPro" id="IPR001881">
    <property type="entry name" value="EGF-like_Ca-bd_dom"/>
</dbReference>
<evidence type="ECO:0000313" key="10">
    <source>
        <dbReference type="Proteomes" id="UP000275408"/>
    </source>
</evidence>
<dbReference type="Gene3D" id="2.10.25.10">
    <property type="entry name" value="Laminin"/>
    <property type="match status" value="10"/>
</dbReference>
<dbReference type="InterPro" id="IPR050751">
    <property type="entry name" value="ECM_structural_protein"/>
</dbReference>
<reference evidence="9 10" key="1">
    <citation type="journal article" date="2018" name="Sci. Rep.">
        <title>Comparative analysis of the Pocillopora damicornis genome highlights role of immune system in coral evolution.</title>
        <authorList>
            <person name="Cunning R."/>
            <person name="Bay R.A."/>
            <person name="Gillette P."/>
            <person name="Baker A.C."/>
            <person name="Traylor-Knowles N."/>
        </authorList>
    </citation>
    <scope>NUCLEOTIDE SEQUENCE [LARGE SCALE GENOMIC DNA]</scope>
    <source>
        <strain evidence="9">RSMAS</strain>
        <tissue evidence="9">Whole animal</tissue>
    </source>
</reference>
<name>A0A3M6UPW3_POCDA</name>
<evidence type="ECO:0000256" key="6">
    <source>
        <dbReference type="PROSITE-ProRule" id="PRU00076"/>
    </source>
</evidence>
<evidence type="ECO:0000256" key="5">
    <source>
        <dbReference type="ARBA" id="ARBA00023180"/>
    </source>
</evidence>
<evidence type="ECO:0000256" key="1">
    <source>
        <dbReference type="ARBA" id="ARBA00022536"/>
    </source>
</evidence>
<dbReference type="InterPro" id="IPR000152">
    <property type="entry name" value="EGF-type_Asp/Asn_hydroxyl_site"/>
</dbReference>
<sequence>MAFSSKILLLVGISLAQFYIVQGQSYMNWVGRCCTKGHRKASKNYDPSSCNSDDLDRRRFNTKFERWICRLSERVCCMKEIQKKSCQSGIFEALLGNSCGRFMPFVGGDDFRECCDCCSLGVMAKANNDTTCSAERFPAMLLSNSSIQCIKTFKQCCKGTISLPTVLPTARKPKCSDNFCQQECQDSPTQGAQCTCRDGYLLKPDKVSYINECKLRGGNTCSPLERCINTPGSYRCEKGTTEAACKLGEQLVDGSCVDIDECVRGLHRCGAQQTCVNNDGSYVCTCRNGFQASGTSCIDKDECSTREARCPQYSSCVNNQGSYRCQCEKGRQLLNNKCEDIDECSSSKSPCAQGTRCENTDGSYKCTRITVACRSDQVLTANGTCKPKALSVCERVQCGSGFVCNPNAPRRPCEDIDECSLSPPKCKAGEVCLNYIGSYECRDSCRGVDCGKGLKCQASGRSYSCTDIDECATLPRRCTGDQEICENYYGGYRCKCRDRFQRNSQTRRCERRNSCSSVKCPRGYKCLVIDDRNYRCRDIDECSESPPVCLPGQRCVNYAGGHYCSCRNGYRLNSITNRCEDIDECTERRSGCSQICDNTPGSYVCRCRRGFRLAADKRSCIDVNECLNSPCSGRATCRNTFGSFVCQCKQGYELLADGLTCRDRNECNSVTCPYRCVNTRGAYYCICPSGYSNQSRYYCTDNDECQAGKDKCKDDEFCFNTYGFYQCIPKLSCSSDYVQVSDTRCDRKSCKSGDQACFNQKVQKKSLWTFRMRNNETSSTIFNYRIFTYGYKVRPMVKFYFNRGNELGFFEIQTQDESNGVSASIRNKEAIEGRRRFIMEFYGDVIDAEKGELVSRFEHLMYIFVSRYDY</sequence>
<feature type="domain" description="EGF-like" evidence="8">
    <location>
        <begin position="258"/>
        <end position="298"/>
    </location>
</feature>
<dbReference type="CDD" id="cd00054">
    <property type="entry name" value="EGF_CA"/>
    <property type="match status" value="4"/>
</dbReference>
<dbReference type="SMART" id="SM00179">
    <property type="entry name" value="EGF_CA"/>
    <property type="match status" value="11"/>
</dbReference>
<dbReference type="Pfam" id="PF14670">
    <property type="entry name" value="FXa_inhibition"/>
    <property type="match status" value="1"/>
</dbReference>
<dbReference type="InterPro" id="IPR000742">
    <property type="entry name" value="EGF"/>
</dbReference>
<keyword evidence="3" id="KW-0677">Repeat</keyword>
<keyword evidence="5" id="KW-0325">Glycoprotein</keyword>
<dbReference type="Pfam" id="PF07645">
    <property type="entry name" value="EGF_CA"/>
    <property type="match status" value="10"/>
</dbReference>
<proteinExistence type="predicted"/>
<dbReference type="PROSITE" id="PS50026">
    <property type="entry name" value="EGF_3"/>
    <property type="match status" value="4"/>
</dbReference>
<dbReference type="Proteomes" id="UP000275408">
    <property type="component" value="Unassembled WGS sequence"/>
</dbReference>
<evidence type="ECO:0000256" key="3">
    <source>
        <dbReference type="ARBA" id="ARBA00022737"/>
    </source>
</evidence>
<dbReference type="FunFam" id="2.10.25.10:FF:000038">
    <property type="entry name" value="Fibrillin 2"/>
    <property type="match status" value="2"/>
</dbReference>
<keyword evidence="1 6" id="KW-0245">EGF-like domain</keyword>
<dbReference type="EMBL" id="RCHS01001019">
    <property type="protein sequence ID" value="RMX55706.1"/>
    <property type="molecule type" value="Genomic_DNA"/>
</dbReference>
<feature type="domain" description="EGF-like" evidence="8">
    <location>
        <begin position="299"/>
        <end position="339"/>
    </location>
</feature>
<dbReference type="InterPro" id="IPR018097">
    <property type="entry name" value="EGF_Ca-bd_CS"/>
</dbReference>
<dbReference type="SMART" id="SM00181">
    <property type="entry name" value="EGF"/>
    <property type="match status" value="10"/>
</dbReference>
<dbReference type="PROSITE" id="PS01186">
    <property type="entry name" value="EGF_2"/>
    <property type="match status" value="5"/>
</dbReference>
<feature type="domain" description="EGF-like" evidence="8">
    <location>
        <begin position="538"/>
        <end position="580"/>
    </location>
</feature>
<evidence type="ECO:0000256" key="7">
    <source>
        <dbReference type="SAM" id="SignalP"/>
    </source>
</evidence>
<keyword evidence="10" id="KW-1185">Reference proteome</keyword>
<evidence type="ECO:0000256" key="2">
    <source>
        <dbReference type="ARBA" id="ARBA00022729"/>
    </source>
</evidence>
<dbReference type="PROSITE" id="PS00010">
    <property type="entry name" value="ASX_HYDROXYL"/>
    <property type="match status" value="6"/>
</dbReference>
<dbReference type="SMART" id="SM00274">
    <property type="entry name" value="FOLN"/>
    <property type="match status" value="3"/>
</dbReference>
<dbReference type="OrthoDB" id="4062651at2759"/>
<dbReference type="InterPro" id="IPR049883">
    <property type="entry name" value="NOTCH1_EGF-like"/>
</dbReference>
<comment type="caution">
    <text evidence="6">Lacks conserved residue(s) required for the propagation of feature annotation.</text>
</comment>
<dbReference type="STRING" id="46731.A0A3M6UPW3"/>
<evidence type="ECO:0000256" key="4">
    <source>
        <dbReference type="ARBA" id="ARBA00023157"/>
    </source>
</evidence>
<dbReference type="FunFam" id="2.10.25.10:FF:000005">
    <property type="entry name" value="Fibrillin 2"/>
    <property type="match status" value="1"/>
</dbReference>
<accession>A0A3M6UPW3</accession>
<organism evidence="9 10">
    <name type="scientific">Pocillopora damicornis</name>
    <name type="common">Cauliflower coral</name>
    <name type="synonym">Millepora damicornis</name>
    <dbReference type="NCBI Taxonomy" id="46731"/>
    <lineage>
        <taxon>Eukaryota</taxon>
        <taxon>Metazoa</taxon>
        <taxon>Cnidaria</taxon>
        <taxon>Anthozoa</taxon>
        <taxon>Hexacorallia</taxon>
        <taxon>Scleractinia</taxon>
        <taxon>Astrocoeniina</taxon>
        <taxon>Pocilloporidae</taxon>
        <taxon>Pocillopora</taxon>
    </lineage>
</organism>
<gene>
    <name evidence="9" type="ORF">pdam_00019093</name>
</gene>
<feature type="signal peptide" evidence="7">
    <location>
        <begin position="1"/>
        <end position="23"/>
    </location>
</feature>
<dbReference type="PANTHER" id="PTHR24034">
    <property type="entry name" value="EGF-LIKE DOMAIN-CONTAINING PROTEIN"/>
    <property type="match status" value="1"/>
</dbReference>
<comment type="caution">
    <text evidence="9">The sequence shown here is derived from an EMBL/GenBank/DDBJ whole genome shotgun (WGS) entry which is preliminary data.</text>
</comment>
<feature type="domain" description="EGF-like" evidence="8">
    <location>
        <begin position="622"/>
        <end position="662"/>
    </location>
</feature>
<dbReference type="PANTHER" id="PTHR24034:SF89">
    <property type="entry name" value="COMPLEMENT COMPONENT C1Q RECEPTOR"/>
    <property type="match status" value="1"/>
</dbReference>
<dbReference type="PROSITE" id="PS01187">
    <property type="entry name" value="EGF_CA"/>
    <property type="match status" value="3"/>
</dbReference>
<dbReference type="SUPFAM" id="SSF57196">
    <property type="entry name" value="EGF/Laminin"/>
    <property type="match status" value="3"/>
</dbReference>
<dbReference type="InterPro" id="IPR009030">
    <property type="entry name" value="Growth_fac_rcpt_cys_sf"/>
</dbReference>
<feature type="chain" id="PRO_5018223756" description="EGF-like domain-containing protein" evidence="7">
    <location>
        <begin position="24"/>
        <end position="870"/>
    </location>
</feature>
<dbReference type="InterPro" id="IPR003645">
    <property type="entry name" value="Fol_N"/>
</dbReference>
<protein>
    <recommendedName>
        <fullName evidence="8">EGF-like domain-containing protein</fullName>
    </recommendedName>
</protein>
<keyword evidence="4" id="KW-1015">Disulfide bond</keyword>